<keyword evidence="4 6" id="KW-1133">Transmembrane helix</keyword>
<evidence type="ECO:0000256" key="1">
    <source>
        <dbReference type="ARBA" id="ARBA00004141"/>
    </source>
</evidence>
<evidence type="ECO:0000313" key="7">
    <source>
        <dbReference type="EMBL" id="KAF5832978.1"/>
    </source>
</evidence>
<evidence type="ECO:0000256" key="5">
    <source>
        <dbReference type="ARBA" id="ARBA00023136"/>
    </source>
</evidence>
<keyword evidence="8" id="KW-1185">Reference proteome</keyword>
<feature type="transmembrane region" description="Helical" evidence="6">
    <location>
        <begin position="12"/>
        <end position="30"/>
    </location>
</feature>
<evidence type="ECO:0008006" key="9">
    <source>
        <dbReference type="Google" id="ProtNLM"/>
    </source>
</evidence>
<accession>A0ABQ7GEE4</accession>
<comment type="similarity">
    <text evidence="2">Belongs to the autoinducer-2 exporter (AI-2E) (TC 2.A.86) family.</text>
</comment>
<reference evidence="7" key="1">
    <citation type="submission" date="2017-08" db="EMBL/GenBank/DDBJ databases">
        <authorList>
            <person name="Polle J.E."/>
            <person name="Barry K."/>
            <person name="Cushman J."/>
            <person name="Schmutz J."/>
            <person name="Tran D."/>
            <person name="Hathwaick L.T."/>
            <person name="Yim W.C."/>
            <person name="Jenkins J."/>
            <person name="Mckie-Krisberg Z.M."/>
            <person name="Prochnik S."/>
            <person name="Lindquist E."/>
            <person name="Dockter R.B."/>
            <person name="Adam C."/>
            <person name="Molina H."/>
            <person name="Bunkerborg J."/>
            <person name="Jin E."/>
            <person name="Buchheim M."/>
            <person name="Magnuson J."/>
        </authorList>
    </citation>
    <scope>NUCLEOTIDE SEQUENCE</scope>
    <source>
        <strain evidence="7">CCAP 19/18</strain>
    </source>
</reference>
<dbReference type="PANTHER" id="PTHR21716:SF4">
    <property type="entry name" value="TRANSMEMBRANE PROTEIN 245"/>
    <property type="match status" value="1"/>
</dbReference>
<comment type="caution">
    <text evidence="7">The sequence shown here is derived from an EMBL/GenBank/DDBJ whole genome shotgun (WGS) entry which is preliminary data.</text>
</comment>
<keyword evidence="5 6" id="KW-0472">Membrane</keyword>
<dbReference type="PANTHER" id="PTHR21716">
    <property type="entry name" value="TRANSMEMBRANE PROTEIN"/>
    <property type="match status" value="1"/>
</dbReference>
<dbReference type="InterPro" id="IPR002549">
    <property type="entry name" value="AI-2E-like"/>
</dbReference>
<organism evidence="7 8">
    <name type="scientific">Dunaliella salina</name>
    <name type="common">Green alga</name>
    <name type="synonym">Protococcus salinus</name>
    <dbReference type="NCBI Taxonomy" id="3046"/>
    <lineage>
        <taxon>Eukaryota</taxon>
        <taxon>Viridiplantae</taxon>
        <taxon>Chlorophyta</taxon>
        <taxon>core chlorophytes</taxon>
        <taxon>Chlorophyceae</taxon>
        <taxon>CS clade</taxon>
        <taxon>Chlamydomonadales</taxon>
        <taxon>Dunaliellaceae</taxon>
        <taxon>Dunaliella</taxon>
    </lineage>
</organism>
<keyword evidence="3 6" id="KW-0812">Transmembrane</keyword>
<evidence type="ECO:0000256" key="6">
    <source>
        <dbReference type="SAM" id="Phobius"/>
    </source>
</evidence>
<protein>
    <recommendedName>
        <fullName evidence="9">Encoded protein</fullName>
    </recommendedName>
</protein>
<gene>
    <name evidence="7" type="ORF">DUNSADRAFT_10965</name>
</gene>
<feature type="transmembrane region" description="Helical" evidence="6">
    <location>
        <begin position="42"/>
        <end position="63"/>
    </location>
</feature>
<name>A0ABQ7GEE4_DUNSA</name>
<evidence type="ECO:0000313" key="8">
    <source>
        <dbReference type="Proteomes" id="UP000815325"/>
    </source>
</evidence>
<dbReference type="EMBL" id="MU069837">
    <property type="protein sequence ID" value="KAF5832978.1"/>
    <property type="molecule type" value="Genomic_DNA"/>
</dbReference>
<evidence type="ECO:0000256" key="3">
    <source>
        <dbReference type="ARBA" id="ARBA00022692"/>
    </source>
</evidence>
<evidence type="ECO:0000256" key="2">
    <source>
        <dbReference type="ARBA" id="ARBA00009773"/>
    </source>
</evidence>
<proteinExistence type="inferred from homology"/>
<dbReference type="Proteomes" id="UP000815325">
    <property type="component" value="Unassembled WGS sequence"/>
</dbReference>
<evidence type="ECO:0000256" key="4">
    <source>
        <dbReference type="ARBA" id="ARBA00022989"/>
    </source>
</evidence>
<comment type="subcellular location">
    <subcellularLocation>
        <location evidence="1">Membrane</location>
        <topology evidence="1">Multi-pass membrane protein</topology>
    </subcellularLocation>
</comment>
<sequence>MASRALSNAMRGVFASSLKLAAFHAAFTWLTLKACGTHLTHLLTLVSMLVSVLPLLPCWVAVLPPAFELAMSSSGACRVVCSTWERQPKHSACDGLRACGKA</sequence>